<evidence type="ECO:0000313" key="3">
    <source>
        <dbReference type="Proteomes" id="UP000824120"/>
    </source>
</evidence>
<protein>
    <submittedName>
        <fullName evidence="2">Uncharacterized protein</fullName>
    </submittedName>
</protein>
<keyword evidence="3" id="KW-1185">Reference proteome</keyword>
<name>A0A9J6AFW4_SOLCO</name>
<proteinExistence type="predicted"/>
<accession>A0A9J6AFW4</accession>
<dbReference type="Proteomes" id="UP000824120">
    <property type="component" value="Chromosome 2"/>
</dbReference>
<comment type="caution">
    <text evidence="2">The sequence shown here is derived from an EMBL/GenBank/DDBJ whole genome shotgun (WGS) entry which is preliminary data.</text>
</comment>
<reference evidence="2 3" key="1">
    <citation type="submission" date="2020-09" db="EMBL/GenBank/DDBJ databases">
        <title>De no assembly of potato wild relative species, Solanum commersonii.</title>
        <authorList>
            <person name="Cho K."/>
        </authorList>
    </citation>
    <scope>NUCLEOTIDE SEQUENCE [LARGE SCALE GENOMIC DNA]</scope>
    <source>
        <strain evidence="2">LZ3.2</strain>
        <tissue evidence="2">Leaf</tissue>
    </source>
</reference>
<evidence type="ECO:0000313" key="2">
    <source>
        <dbReference type="EMBL" id="KAG5623180.1"/>
    </source>
</evidence>
<dbReference type="EMBL" id="JACXVP010000002">
    <property type="protein sequence ID" value="KAG5623180.1"/>
    <property type="molecule type" value="Genomic_DNA"/>
</dbReference>
<evidence type="ECO:0000256" key="1">
    <source>
        <dbReference type="SAM" id="MobiDB-lite"/>
    </source>
</evidence>
<gene>
    <name evidence="2" type="ORF">H5410_008398</name>
</gene>
<feature type="region of interest" description="Disordered" evidence="1">
    <location>
        <begin position="35"/>
        <end position="64"/>
    </location>
</feature>
<dbReference type="AlphaFoldDB" id="A0A9J6AFW4"/>
<organism evidence="2 3">
    <name type="scientific">Solanum commersonii</name>
    <name type="common">Commerson's wild potato</name>
    <name type="synonym">Commerson's nightshade</name>
    <dbReference type="NCBI Taxonomy" id="4109"/>
    <lineage>
        <taxon>Eukaryota</taxon>
        <taxon>Viridiplantae</taxon>
        <taxon>Streptophyta</taxon>
        <taxon>Embryophyta</taxon>
        <taxon>Tracheophyta</taxon>
        <taxon>Spermatophyta</taxon>
        <taxon>Magnoliopsida</taxon>
        <taxon>eudicotyledons</taxon>
        <taxon>Gunneridae</taxon>
        <taxon>Pentapetalae</taxon>
        <taxon>asterids</taxon>
        <taxon>lamiids</taxon>
        <taxon>Solanales</taxon>
        <taxon>Solanaceae</taxon>
        <taxon>Solanoideae</taxon>
        <taxon>Solaneae</taxon>
        <taxon>Solanum</taxon>
    </lineage>
</organism>
<sequence>MFVLDHTTYFYYIESDGSTKEESILSYLCTNNGETSAPSQAGDSKKFKAHQADRKGKGKGKDSFIGASSVPEIWELGIKELLALGHSPVDVDENCPLLMV</sequence>
<feature type="compositionally biased region" description="Basic and acidic residues" evidence="1">
    <location>
        <begin position="43"/>
        <end position="62"/>
    </location>
</feature>